<keyword evidence="2" id="KW-1133">Transmembrane helix</keyword>
<sequence length="193" mass="20542">MSSATRTESLRPATEPAHAQTTRIQRRANDIMSFASILAFCTVGGCMLLALLFWQVSGMTRMDSGSAQQLLERWHLLPRASFDGAVLSAALLLALVAGMAPIVCLRRLGKALRAPSPLNFVVARCFSWLGHALLVNLIGGFAAGLVAATQIPQYQLSLGIGFLGALTAAILAYAVAEMVREGARAAEENRAFV</sequence>
<gene>
    <name evidence="3" type="ORF">ACFYG5_08350</name>
</gene>
<feature type="region of interest" description="Disordered" evidence="1">
    <location>
        <begin position="1"/>
        <end position="22"/>
    </location>
</feature>
<organism evidence="3">
    <name type="scientific">Rhodanobacter sp. FW102-FHT14D07</name>
    <dbReference type="NCBI Taxonomy" id="3351462"/>
    <lineage>
        <taxon>Bacteria</taxon>
        <taxon>Pseudomonadati</taxon>
        <taxon>Pseudomonadota</taxon>
        <taxon>Gammaproteobacteria</taxon>
        <taxon>Lysobacterales</taxon>
        <taxon>Rhodanobacteraceae</taxon>
        <taxon>Rhodanobacter</taxon>
    </lineage>
</organism>
<feature type="transmembrane region" description="Helical" evidence="2">
    <location>
        <begin position="31"/>
        <end position="54"/>
    </location>
</feature>
<evidence type="ECO:0008006" key="4">
    <source>
        <dbReference type="Google" id="ProtNLM"/>
    </source>
</evidence>
<protein>
    <recommendedName>
        <fullName evidence="4">DUF2975 domain-containing protein</fullName>
    </recommendedName>
</protein>
<dbReference type="RefSeq" id="WP_395118083.1">
    <property type="nucleotide sequence ID" value="NZ_CP170721.1"/>
</dbReference>
<keyword evidence="2" id="KW-0812">Transmembrane</keyword>
<dbReference type="EMBL" id="CP170721">
    <property type="protein sequence ID" value="XIA20118.1"/>
    <property type="molecule type" value="Genomic_DNA"/>
</dbReference>
<keyword evidence="2" id="KW-0472">Membrane</keyword>
<proteinExistence type="predicted"/>
<feature type="transmembrane region" description="Helical" evidence="2">
    <location>
        <begin position="154"/>
        <end position="176"/>
    </location>
</feature>
<evidence type="ECO:0000256" key="1">
    <source>
        <dbReference type="SAM" id="MobiDB-lite"/>
    </source>
</evidence>
<evidence type="ECO:0000256" key="2">
    <source>
        <dbReference type="SAM" id="Phobius"/>
    </source>
</evidence>
<name>A0AB74UTT1_9GAMM</name>
<accession>A0AB74UTT1</accession>
<feature type="transmembrane region" description="Helical" evidence="2">
    <location>
        <begin position="85"/>
        <end position="105"/>
    </location>
</feature>
<feature type="transmembrane region" description="Helical" evidence="2">
    <location>
        <begin position="126"/>
        <end position="148"/>
    </location>
</feature>
<reference evidence="3" key="1">
    <citation type="submission" date="2024-10" db="EMBL/GenBank/DDBJ databases">
        <authorList>
            <person name="Lesea H.P."/>
            <person name="Kuehl J.V."/>
            <person name="Chandonia J.-M."/>
        </authorList>
    </citation>
    <scope>NUCLEOTIDE SEQUENCE</scope>
    <source>
        <strain evidence="3">FW102-FHT14D07</strain>
    </source>
</reference>
<evidence type="ECO:0000313" key="3">
    <source>
        <dbReference type="EMBL" id="XIA20118.1"/>
    </source>
</evidence>
<dbReference type="AlphaFoldDB" id="A0AB74UTT1"/>